<reference evidence="2" key="1">
    <citation type="submission" date="2015-07" db="EMBL/GenBank/DDBJ databases">
        <authorList>
            <person name="Rodrigo-Torres Lidia"/>
            <person name="Arahal R.David."/>
        </authorList>
    </citation>
    <scope>NUCLEOTIDE SEQUENCE [LARGE SCALE GENOMIC DNA]</scope>
    <source>
        <strain evidence="2">CECT 4801</strain>
    </source>
</reference>
<organism evidence="1 2">
    <name type="scientific">Roseibium aggregatum</name>
    <dbReference type="NCBI Taxonomy" id="187304"/>
    <lineage>
        <taxon>Bacteria</taxon>
        <taxon>Pseudomonadati</taxon>
        <taxon>Pseudomonadota</taxon>
        <taxon>Alphaproteobacteria</taxon>
        <taxon>Hyphomicrobiales</taxon>
        <taxon>Stappiaceae</taxon>
        <taxon>Roseibium</taxon>
    </lineage>
</organism>
<name>A0A0M6Y6H4_9HYPH</name>
<protein>
    <submittedName>
        <fullName evidence="1">Uncharacterized protein</fullName>
    </submittedName>
</protein>
<dbReference type="OrthoDB" id="9992974at2"/>
<dbReference type="RefSeq" id="WP_055658885.1">
    <property type="nucleotide sequence ID" value="NZ_CXST01000002.1"/>
</dbReference>
<evidence type="ECO:0000313" key="2">
    <source>
        <dbReference type="Proteomes" id="UP000048926"/>
    </source>
</evidence>
<evidence type="ECO:0000313" key="1">
    <source>
        <dbReference type="EMBL" id="CTQ45706.1"/>
    </source>
</evidence>
<gene>
    <name evidence="1" type="ORF">LAL4801_04161</name>
</gene>
<dbReference type="EMBL" id="CXST01000002">
    <property type="protein sequence ID" value="CTQ45706.1"/>
    <property type="molecule type" value="Genomic_DNA"/>
</dbReference>
<sequence length="77" mass="8885">MARKLSKTIQNHPAVADYDLTDDCGDVPFHDVLLKEGWTFIGEDPWCRRRTGLFETVAEFKQANPIREDTLDYKLAD</sequence>
<accession>A0A0M6Y6H4</accession>
<proteinExistence type="predicted"/>
<keyword evidence="2" id="KW-1185">Reference proteome</keyword>
<dbReference type="AlphaFoldDB" id="A0A0M6Y6H4"/>
<dbReference type="Proteomes" id="UP000048926">
    <property type="component" value="Unassembled WGS sequence"/>
</dbReference>